<feature type="transmembrane region" description="Helical" evidence="8">
    <location>
        <begin position="276"/>
        <end position="292"/>
    </location>
</feature>
<keyword evidence="8" id="KW-1133">Transmembrane helix</keyword>
<dbReference type="InterPro" id="IPR035965">
    <property type="entry name" value="PAS-like_dom_sf"/>
</dbReference>
<dbReference type="OrthoDB" id="542352at2759"/>
<dbReference type="Pfam" id="PF25474">
    <property type="entry name" value="TPR_TmcB"/>
    <property type="match status" value="1"/>
</dbReference>
<evidence type="ECO:0000256" key="3">
    <source>
        <dbReference type="ARBA" id="ARBA00022679"/>
    </source>
</evidence>
<proteinExistence type="predicted"/>
<keyword evidence="6" id="KW-0067">ATP-binding</keyword>
<evidence type="ECO:0000256" key="7">
    <source>
        <dbReference type="SAM" id="MobiDB-lite"/>
    </source>
</evidence>
<keyword evidence="8" id="KW-0472">Membrane</keyword>
<dbReference type="InterPro" id="IPR057352">
    <property type="entry name" value="TPR_TmcB/C"/>
</dbReference>
<dbReference type="Pfam" id="PF13426">
    <property type="entry name" value="PAS_9"/>
    <property type="match status" value="1"/>
</dbReference>
<dbReference type="GO" id="GO:0016301">
    <property type="term" value="F:kinase activity"/>
    <property type="evidence" value="ECO:0007669"/>
    <property type="project" value="UniProtKB-KW"/>
</dbReference>
<feature type="region of interest" description="Disordered" evidence="7">
    <location>
        <begin position="2290"/>
        <end position="2331"/>
    </location>
</feature>
<name>A0A250X6N6_9CHLO</name>
<dbReference type="Proteomes" id="UP000232323">
    <property type="component" value="Unassembled WGS sequence"/>
</dbReference>
<evidence type="ECO:0000313" key="11">
    <source>
        <dbReference type="Proteomes" id="UP000232323"/>
    </source>
</evidence>
<keyword evidence="2" id="KW-0716">Sensory transduction</keyword>
<keyword evidence="11" id="KW-1185">Reference proteome</keyword>
<feature type="transmembrane region" description="Helical" evidence="8">
    <location>
        <begin position="2023"/>
        <end position="2045"/>
    </location>
</feature>
<keyword evidence="3" id="KW-0808">Transferase</keyword>
<dbReference type="PANTHER" id="PTHR31600:SF2">
    <property type="entry name" value="GAMETE ENRICHED GENE 10 PROTEIN-RELATED"/>
    <property type="match status" value="1"/>
</dbReference>
<dbReference type="SUPFAM" id="SSF55785">
    <property type="entry name" value="PYP-like sensor domain (PAS domain)"/>
    <property type="match status" value="1"/>
</dbReference>
<feature type="transmembrane region" description="Helical" evidence="8">
    <location>
        <begin position="304"/>
        <end position="325"/>
    </location>
</feature>
<dbReference type="NCBIfam" id="TIGR00229">
    <property type="entry name" value="sensory_box"/>
    <property type="match status" value="1"/>
</dbReference>
<feature type="transmembrane region" description="Helical" evidence="8">
    <location>
        <begin position="153"/>
        <end position="178"/>
    </location>
</feature>
<organism evidence="10 11">
    <name type="scientific">Chlamydomonas eustigma</name>
    <dbReference type="NCBI Taxonomy" id="1157962"/>
    <lineage>
        <taxon>Eukaryota</taxon>
        <taxon>Viridiplantae</taxon>
        <taxon>Chlorophyta</taxon>
        <taxon>core chlorophytes</taxon>
        <taxon>Chlorophyceae</taxon>
        <taxon>CS clade</taxon>
        <taxon>Chlamydomonadales</taxon>
        <taxon>Chlamydomonadaceae</taxon>
        <taxon>Chlamydomonas</taxon>
    </lineage>
</organism>
<dbReference type="PROSITE" id="PS50112">
    <property type="entry name" value="PAS"/>
    <property type="match status" value="1"/>
</dbReference>
<feature type="transmembrane region" description="Helical" evidence="8">
    <location>
        <begin position="115"/>
        <end position="141"/>
    </location>
</feature>
<feature type="transmembrane region" description="Helical" evidence="8">
    <location>
        <begin position="2051"/>
        <end position="2070"/>
    </location>
</feature>
<feature type="transmembrane region" description="Helical" evidence="8">
    <location>
        <begin position="2236"/>
        <end position="2258"/>
    </location>
</feature>
<keyword evidence="1" id="KW-0675">Receptor</keyword>
<feature type="region of interest" description="Disordered" evidence="7">
    <location>
        <begin position="798"/>
        <end position="817"/>
    </location>
</feature>
<evidence type="ECO:0000259" key="9">
    <source>
        <dbReference type="PROSITE" id="PS50112"/>
    </source>
</evidence>
<evidence type="ECO:0000256" key="5">
    <source>
        <dbReference type="ARBA" id="ARBA00022777"/>
    </source>
</evidence>
<dbReference type="Gene3D" id="3.30.450.20">
    <property type="entry name" value="PAS domain"/>
    <property type="match status" value="1"/>
</dbReference>
<feature type="transmembrane region" description="Helical" evidence="8">
    <location>
        <begin position="1679"/>
        <end position="1701"/>
    </location>
</feature>
<evidence type="ECO:0000313" key="10">
    <source>
        <dbReference type="EMBL" id="GAX78754.1"/>
    </source>
</evidence>
<protein>
    <recommendedName>
        <fullName evidence="9">PAS domain-containing protein</fullName>
    </recommendedName>
</protein>
<evidence type="ECO:0000256" key="4">
    <source>
        <dbReference type="ARBA" id="ARBA00022741"/>
    </source>
</evidence>
<dbReference type="FunFam" id="3.30.450.20:FF:000060">
    <property type="entry name" value="Sensor protein FixL"/>
    <property type="match status" value="1"/>
</dbReference>
<dbReference type="GO" id="GO:0005524">
    <property type="term" value="F:ATP binding"/>
    <property type="evidence" value="ECO:0007669"/>
    <property type="project" value="UniProtKB-KW"/>
</dbReference>
<dbReference type="SMART" id="SM00091">
    <property type="entry name" value="PAS"/>
    <property type="match status" value="2"/>
</dbReference>
<feature type="compositionally biased region" description="Low complexity" evidence="7">
    <location>
        <begin position="1620"/>
        <end position="1639"/>
    </location>
</feature>
<keyword evidence="8" id="KW-0812">Transmembrane</keyword>
<evidence type="ECO:0000256" key="1">
    <source>
        <dbReference type="ARBA" id="ARBA00022543"/>
    </source>
</evidence>
<evidence type="ECO:0000256" key="6">
    <source>
        <dbReference type="ARBA" id="ARBA00022840"/>
    </source>
</evidence>
<feature type="transmembrane region" description="Helical" evidence="8">
    <location>
        <begin position="1889"/>
        <end position="1912"/>
    </location>
</feature>
<dbReference type="GO" id="GO:0009881">
    <property type="term" value="F:photoreceptor activity"/>
    <property type="evidence" value="ECO:0007669"/>
    <property type="project" value="UniProtKB-KW"/>
</dbReference>
<evidence type="ECO:0000256" key="8">
    <source>
        <dbReference type="SAM" id="Phobius"/>
    </source>
</evidence>
<dbReference type="EMBL" id="BEGY01000035">
    <property type="protein sequence ID" value="GAX78754.1"/>
    <property type="molecule type" value="Genomic_DNA"/>
</dbReference>
<dbReference type="CDD" id="cd00130">
    <property type="entry name" value="PAS"/>
    <property type="match status" value="1"/>
</dbReference>
<keyword evidence="4" id="KW-0547">Nucleotide-binding</keyword>
<feature type="transmembrane region" description="Helical" evidence="8">
    <location>
        <begin position="337"/>
        <end position="359"/>
    </location>
</feature>
<reference evidence="10 11" key="1">
    <citation type="submission" date="2017-08" db="EMBL/GenBank/DDBJ databases">
        <title>Acidophilic green algal genome provides insights into adaptation to an acidic environment.</title>
        <authorList>
            <person name="Hirooka S."/>
            <person name="Hirose Y."/>
            <person name="Kanesaki Y."/>
            <person name="Higuchi S."/>
            <person name="Fujiwara T."/>
            <person name="Onuma R."/>
            <person name="Era A."/>
            <person name="Ohbayashi R."/>
            <person name="Uzuka A."/>
            <person name="Nozaki H."/>
            <person name="Yoshikawa H."/>
            <person name="Miyagishima S.Y."/>
        </authorList>
    </citation>
    <scope>NUCLEOTIDE SEQUENCE [LARGE SCALE GENOMIC DNA]</scope>
    <source>
        <strain evidence="10 11">NIES-2499</strain>
    </source>
</reference>
<keyword evidence="1" id="KW-0157">Chromophore</keyword>
<dbReference type="PANTHER" id="PTHR31600">
    <property type="entry name" value="TINY MACROCYSTS PROTEIN B-RELATED"/>
    <property type="match status" value="1"/>
</dbReference>
<accession>A0A250X6N6</accession>
<keyword evidence="5" id="KW-0418">Kinase</keyword>
<keyword evidence="1" id="KW-0600">Photoreceptor protein</keyword>
<dbReference type="InterPro" id="IPR052994">
    <property type="entry name" value="Tiny_macrocysts_regulators"/>
</dbReference>
<evidence type="ECO:0000256" key="2">
    <source>
        <dbReference type="ARBA" id="ARBA00022606"/>
    </source>
</evidence>
<comment type="caution">
    <text evidence="10">The sequence shown here is derived from an EMBL/GenBank/DDBJ whole genome shotgun (WGS) entry which is preliminary data.</text>
</comment>
<gene>
    <name evidence="10" type="ORF">CEUSTIGMA_g6191.t1</name>
</gene>
<sequence length="2331" mass="257608">MSVILSDVGDVLPPETGARPRIMDAALLENDDDPDMKTEEASVMSGVFGVIYTVSRERSATWRFLSFKILLDLWQLLTLTINTQYGWAINGTQTWWQVLDFIQLTSFMSFRGLSFFLICLYIFVALLMFTLGLCIWVAYSFKKKQFDHVWPITFLRWFGVIFFQMLDIASMTLFLMTLDCQYFGVDPSVLGYNQEFPQQYCWEFPYLIHAAVSALSLAVFAILTVIFQMGEIELNMASKNLLGMAHSKAEVLSFLVKFVMTCGSVFLNSLLWLSPVYLGCSVMLLYLSIRWEPYYYRWVNHARVAVYGALFYSALVLVFLTYAPMVNTNDPATLHSYQVTCTIAMIAGIIPASLLAFGASVLRMRHVDMVVEKFKNARKGTPSYKVHEFSDSRDVEICARCCRKWIDKETLEPEAVQLAYTILKAGMSQLPNDSYMIILYASFLIDVKKGYQTGLAELNVAKKAEKSILERFALFSREQQHTQIQSGAKGGQGADLVSYVEQQRAFRLAMKVNKEAFVATGDFWLSLLSAKVPLTMLCKKVAKLDACVEEATSTYRQLLEVSPDNWMLLRMYATFLEFVKNDPWGASKNYVEAERLMRIEEEGKRNAFLTDTTVGLTNGRGHIAKNADDNTQAVIIMNAKCIIQNVNKVACDLSGYTQEELRGQNVKMLIPRPFSDQHDQYVLNHVQTGKATILDKDTDLVCLHKDRYVFGVTLWVTKLSGFGLDSMFMGMLQALPTPPNSARAWVMGSGVVLSVDATFSDWFGYRPDDLPGAYFSSILKDTKKMDAAFKVALASDSRYSKPANDDGDGEEEDLKPQQRAMSITRVEPKPTKVNEVYIKHKFAGLVKCNVDIMNGGGARAHHFFILTISCEVQESIMVTDDSGKLVHVSKEVAEDLGYSVVDMLGDMAESVWEFILPEPFKQLHQPTVFGDLPKATKPYSCLSGVSVMLMASTDDGLMPKPYKLKVKTSRREKRGGEAANIVYLEKISMDQAKDERCLSVQMDQDGTVCSVGGSPESLFGFLPQNMIGRSISDFLDVFQLPEGQGSNKGATDQHVQQLLVDLCIRALDAPGESFRVGMTAPLTETYENGSLTGAVARHMQAQGTCPAVMQVCVYLSSKPSAASSGTTHQSSRSAALGAIEDGGIQQDLKPKARRMQDASAVPHISDDAIGLQDMRPNSSAAAAMDRVVDFSEIGDQSSETNEIVPSPPATAGDEAFSRASLTALRVQRMSQIAVGQRLVVELNLWRADMLTGVLNVDMEGRVSRYSSLPLCQPGLLLGAADEELVGLDITRLLPAMEGKPIADLFLPDLGITAGGAATVVKKGALKSNEYDRRLEKPGAVNLLRSMHLMDGNLVDLQVQAMPSKRRSREVVLLLHLYKPISVSKQNFRELLKANPVGQERELRLLGAKAARDVGQKQIPIGQHSATSTLPVARVSAVVLRPHSATTAHQDAEKKLSRLAVHTSNNPATTSHLLAYQTMPEIGALPETDSAQRSSQLTSLVDPLVEAALMLGDNKNLADMQQESSDTSLDELSDDLHKMEMSSAFEISKMSEVGREKELMTNSNNCPSAWMMPRAEINRYNNSSALRLENKQMGGMASLIEDGLKDSSNMYYRNGASSYPNNADNDARSVNSADDAAAAAEPVVEEPDTDFRRGRRLKRLSKVLMGDAALRRLKLFKYQAWGAAFLVVAVSLGCFIAMYTLLSSQSTGVSTLNTIGAFGVGIGRIVVQTTALGILFANQGAADLPGLTGPSDLPAALDTLQQYNSAVEDALRSAYFSVMALPDTTLRTIWNTPYLNVSVYQDLTPGSPPVLSYGNYSLWDAGKLFLQQSEYVWQNAYNRNASLTTGQSWTSWSYVLFVLNNLVTLFSGIFTTLDTVVQDVINSAQSVNQVQFLLMAIEGVACCALITVFMYYITAKMTDQRFKLYSVFMVLPATIVRNMASKSNSADALAAPAPEEANQKEADSAPTINLSRAFLNQVAGSRSMWQVLLDLVSRLAFWRARGAVSPTANSIYGPRRQIIKSRLVAVYMCSPFLAWGIMMILIYTMGHSELDQVINPIALFNIVNFAFMRYYRSFSLTMNMTTTVNNDVLKAAQRANIKKLFVFPAEYEVMLYGSTAEPTLTSPHYTLCTEGVTSVGNGPNILYYTTDCLRQNQSTCLTPNSSLYQYTVHGLDRAVQAHIATMNTIIGMNGSNPFMNSSQVYTIWNLRPDIEGGLIDINNDYYNYVLSVYQNVLTTHIIGLVLSIILMLVFCIFMLRPYLREITTETRRIAYLLSQLPPDVDVESLVKRSQLGPGGVMTSDSSVTSSTGGRSGRRSTSSFSSVGFGSEKSFTV</sequence>
<feature type="compositionally biased region" description="Low complexity" evidence="7">
    <location>
        <begin position="2295"/>
        <end position="2331"/>
    </location>
</feature>
<feature type="domain" description="PAS" evidence="9">
    <location>
        <begin position="860"/>
        <end position="918"/>
    </location>
</feature>
<feature type="transmembrane region" description="Helical" evidence="8">
    <location>
        <begin position="206"/>
        <end position="230"/>
    </location>
</feature>
<dbReference type="InterPro" id="IPR000014">
    <property type="entry name" value="PAS"/>
</dbReference>
<feature type="region of interest" description="Disordered" evidence="7">
    <location>
        <begin position="1614"/>
        <end position="1649"/>
    </location>
</feature>
<feature type="transmembrane region" description="Helical" evidence="8">
    <location>
        <begin position="1851"/>
        <end position="1869"/>
    </location>
</feature>